<evidence type="ECO:0000256" key="1">
    <source>
        <dbReference type="SAM" id="MobiDB-lite"/>
    </source>
</evidence>
<dbReference type="OrthoDB" id="3698908at2"/>
<dbReference type="RefSeq" id="WP_114659360.1">
    <property type="nucleotide sequence ID" value="NZ_CP031194.1"/>
</dbReference>
<name>A0A345HMS1_9ACTN</name>
<reference evidence="5" key="1">
    <citation type="submission" date="2018-07" db="EMBL/GenBank/DDBJ databases">
        <authorList>
            <person name="Zhao J."/>
        </authorList>
    </citation>
    <scope>NUCLEOTIDE SEQUENCE [LARGE SCALE GENOMIC DNA]</scope>
    <source>
        <strain evidence="5">GSSD-12</strain>
    </source>
</reference>
<sequence length="321" mass="33493">MAEIIQKNGTWTFDGDTIRIVPGSDKSISPLRATLGEIVVPLPAVAGVSFEAGRRSGRLRLRLRDGADPLLQVAAGRLGDASDPYRLTVEGDRAGVAEYLVDEIRNALLLGGVESGPVDRYLLPGPALPLTVGAGDATVSFDGERIRLEWNWKTETSKSSGGPRTLALGEVRAVEWQPSAGLENGFLRFLTGPAPVTVPPKYDANAVELWGFKKDPLMALVGAAVLARLPHPSAEASASVEAGAEPPAALESAPVRASAPEPAAAPALTALPAAAPAPAPAGGDDHDALLRRLRELGELHQSGVLTADEFTAAKQAVLKRL</sequence>
<dbReference type="AlphaFoldDB" id="A0A345HMS1"/>
<dbReference type="Pfam" id="PF14472">
    <property type="entry name" value="DUF4429"/>
    <property type="match status" value="2"/>
</dbReference>
<keyword evidence="5" id="KW-1185">Reference proteome</keyword>
<evidence type="ECO:0000313" key="5">
    <source>
        <dbReference type="Proteomes" id="UP000253868"/>
    </source>
</evidence>
<dbReference type="KEGG" id="spad:DVK44_10055"/>
<dbReference type="InterPro" id="IPR027860">
    <property type="entry name" value="DUF4429"/>
</dbReference>
<dbReference type="Pfam" id="PF09851">
    <property type="entry name" value="SHOCT"/>
    <property type="match status" value="1"/>
</dbReference>
<feature type="domain" description="SHOCT" evidence="2">
    <location>
        <begin position="292"/>
        <end position="318"/>
    </location>
</feature>
<feature type="domain" description="DUF4429" evidence="3">
    <location>
        <begin position="139"/>
        <end position="225"/>
    </location>
</feature>
<proteinExistence type="predicted"/>
<protein>
    <submittedName>
        <fullName evidence="4">DUF4429 domain-containing protein</fullName>
    </submittedName>
</protein>
<dbReference type="InterPro" id="IPR018649">
    <property type="entry name" value="SHOCT"/>
</dbReference>
<dbReference type="EMBL" id="CP031194">
    <property type="protein sequence ID" value="AXG77995.1"/>
    <property type="molecule type" value="Genomic_DNA"/>
</dbReference>
<evidence type="ECO:0000313" key="4">
    <source>
        <dbReference type="EMBL" id="AXG77995.1"/>
    </source>
</evidence>
<accession>A0A345HMS1</accession>
<organism evidence="4 5">
    <name type="scientific">Streptomyces paludis</name>
    <dbReference type="NCBI Taxonomy" id="2282738"/>
    <lineage>
        <taxon>Bacteria</taxon>
        <taxon>Bacillati</taxon>
        <taxon>Actinomycetota</taxon>
        <taxon>Actinomycetes</taxon>
        <taxon>Kitasatosporales</taxon>
        <taxon>Streptomycetaceae</taxon>
        <taxon>Streptomyces</taxon>
    </lineage>
</organism>
<gene>
    <name evidence="4" type="ORF">DVK44_10055</name>
</gene>
<evidence type="ECO:0000259" key="2">
    <source>
        <dbReference type="Pfam" id="PF09851"/>
    </source>
</evidence>
<feature type="region of interest" description="Disordered" evidence="1">
    <location>
        <begin position="237"/>
        <end position="261"/>
    </location>
</feature>
<feature type="domain" description="DUF4429" evidence="3">
    <location>
        <begin position="11"/>
        <end position="105"/>
    </location>
</feature>
<dbReference type="Proteomes" id="UP000253868">
    <property type="component" value="Chromosome"/>
</dbReference>
<evidence type="ECO:0000259" key="3">
    <source>
        <dbReference type="Pfam" id="PF14472"/>
    </source>
</evidence>